<evidence type="ECO:0000256" key="1">
    <source>
        <dbReference type="SAM" id="MobiDB-lite"/>
    </source>
</evidence>
<keyword evidence="3" id="KW-1185">Reference proteome</keyword>
<accession>A0A9D4DE10</accession>
<dbReference type="AlphaFoldDB" id="A0A9D4DE10"/>
<name>A0A9D4DE10_DREPO</name>
<reference evidence="2" key="2">
    <citation type="submission" date="2020-11" db="EMBL/GenBank/DDBJ databases">
        <authorList>
            <person name="McCartney M.A."/>
            <person name="Auch B."/>
            <person name="Kono T."/>
            <person name="Mallez S."/>
            <person name="Becker A."/>
            <person name="Gohl D.M."/>
            <person name="Silverstein K.A.T."/>
            <person name="Koren S."/>
            <person name="Bechman K.B."/>
            <person name="Herman A."/>
            <person name="Abrahante J.E."/>
            <person name="Garbe J."/>
        </authorList>
    </citation>
    <scope>NUCLEOTIDE SEQUENCE</scope>
    <source>
        <strain evidence="2">Duluth1</strain>
        <tissue evidence="2">Whole animal</tissue>
    </source>
</reference>
<evidence type="ECO:0000313" key="3">
    <source>
        <dbReference type="Proteomes" id="UP000828390"/>
    </source>
</evidence>
<dbReference type="EMBL" id="JAIWYP010000010">
    <property type="protein sequence ID" value="KAH3747171.1"/>
    <property type="molecule type" value="Genomic_DNA"/>
</dbReference>
<sequence>MPHKESESKQPCLSPLLMGNGSEQGPVNKLPFMYLWKDTTMLRAFGGADLTPKALKSGFARSRRWRQLNLAITRRPLLSSEK</sequence>
<reference evidence="2" key="1">
    <citation type="journal article" date="2019" name="bioRxiv">
        <title>The Genome of the Zebra Mussel, Dreissena polymorpha: A Resource for Invasive Species Research.</title>
        <authorList>
            <person name="McCartney M.A."/>
            <person name="Auch B."/>
            <person name="Kono T."/>
            <person name="Mallez S."/>
            <person name="Zhang Y."/>
            <person name="Obille A."/>
            <person name="Becker A."/>
            <person name="Abrahante J.E."/>
            <person name="Garbe J."/>
            <person name="Badalamenti J.P."/>
            <person name="Herman A."/>
            <person name="Mangelson H."/>
            <person name="Liachko I."/>
            <person name="Sullivan S."/>
            <person name="Sone E.D."/>
            <person name="Koren S."/>
            <person name="Silverstein K.A.T."/>
            <person name="Beckman K.B."/>
            <person name="Gohl D.M."/>
        </authorList>
    </citation>
    <scope>NUCLEOTIDE SEQUENCE</scope>
    <source>
        <strain evidence="2">Duluth1</strain>
        <tissue evidence="2">Whole animal</tissue>
    </source>
</reference>
<dbReference type="Proteomes" id="UP000828390">
    <property type="component" value="Unassembled WGS sequence"/>
</dbReference>
<evidence type="ECO:0000313" key="2">
    <source>
        <dbReference type="EMBL" id="KAH3747171.1"/>
    </source>
</evidence>
<feature type="region of interest" description="Disordered" evidence="1">
    <location>
        <begin position="1"/>
        <end position="24"/>
    </location>
</feature>
<proteinExistence type="predicted"/>
<organism evidence="2 3">
    <name type="scientific">Dreissena polymorpha</name>
    <name type="common">Zebra mussel</name>
    <name type="synonym">Mytilus polymorpha</name>
    <dbReference type="NCBI Taxonomy" id="45954"/>
    <lineage>
        <taxon>Eukaryota</taxon>
        <taxon>Metazoa</taxon>
        <taxon>Spiralia</taxon>
        <taxon>Lophotrochozoa</taxon>
        <taxon>Mollusca</taxon>
        <taxon>Bivalvia</taxon>
        <taxon>Autobranchia</taxon>
        <taxon>Heteroconchia</taxon>
        <taxon>Euheterodonta</taxon>
        <taxon>Imparidentia</taxon>
        <taxon>Neoheterodontei</taxon>
        <taxon>Myida</taxon>
        <taxon>Dreissenoidea</taxon>
        <taxon>Dreissenidae</taxon>
        <taxon>Dreissena</taxon>
    </lineage>
</organism>
<gene>
    <name evidence="2" type="ORF">DPMN_181592</name>
</gene>
<protein>
    <submittedName>
        <fullName evidence="2">Uncharacterized protein</fullName>
    </submittedName>
</protein>
<comment type="caution">
    <text evidence="2">The sequence shown here is derived from an EMBL/GenBank/DDBJ whole genome shotgun (WGS) entry which is preliminary data.</text>
</comment>